<reference evidence="3" key="2">
    <citation type="journal article" date="2011" name="Proc. Natl. Acad. Sci. U.S.A.">
        <title>Obligate biotrophy features unraveled by the genomic analysis of rust fungi.</title>
        <authorList>
            <person name="Duplessis S."/>
            <person name="Cuomo C.A."/>
            <person name="Lin Y.-C."/>
            <person name="Aerts A."/>
            <person name="Tisserant E."/>
            <person name="Veneault-Fourrey C."/>
            <person name="Joly D.L."/>
            <person name="Hacquard S."/>
            <person name="Amselem J."/>
            <person name="Cantarel B.L."/>
            <person name="Chiu R."/>
            <person name="Coutinho P.M."/>
            <person name="Feau N."/>
            <person name="Field M."/>
            <person name="Frey P."/>
            <person name="Gelhaye E."/>
            <person name="Goldberg J."/>
            <person name="Grabherr M.G."/>
            <person name="Kodira C.D."/>
            <person name="Kohler A."/>
            <person name="Kuees U."/>
            <person name="Lindquist E.A."/>
            <person name="Lucas S.M."/>
            <person name="Mago R."/>
            <person name="Mauceli E."/>
            <person name="Morin E."/>
            <person name="Murat C."/>
            <person name="Pangilinan J.L."/>
            <person name="Park R."/>
            <person name="Pearson M."/>
            <person name="Quesneville H."/>
            <person name="Rouhier N."/>
            <person name="Sakthikumar S."/>
            <person name="Salamov A.A."/>
            <person name="Schmutz J."/>
            <person name="Selles B."/>
            <person name="Shapiro H."/>
            <person name="Tanguay P."/>
            <person name="Tuskan G.A."/>
            <person name="Henrissat B."/>
            <person name="Van de Peer Y."/>
            <person name="Rouze P."/>
            <person name="Ellis J.G."/>
            <person name="Dodds P.N."/>
            <person name="Schein J.E."/>
            <person name="Zhong S."/>
            <person name="Hamelin R.C."/>
            <person name="Grigoriev I.V."/>
            <person name="Szabo L.J."/>
            <person name="Martin F."/>
        </authorList>
    </citation>
    <scope>NUCLEOTIDE SEQUENCE [LARGE SCALE GENOMIC DNA]</scope>
    <source>
        <strain evidence="3">CRL 75-36-700-3 / race SCCL</strain>
    </source>
</reference>
<feature type="compositionally biased region" description="Polar residues" evidence="1">
    <location>
        <begin position="73"/>
        <end position="85"/>
    </location>
</feature>
<proteinExistence type="predicted"/>
<name>E3L7Q6_PUCGT</name>
<dbReference type="RefSeq" id="XP_003337000.2">
    <property type="nucleotide sequence ID" value="XM_003336952.2"/>
</dbReference>
<organism evidence="2 3">
    <name type="scientific">Puccinia graminis f. sp. tritici (strain CRL 75-36-700-3 / race SCCL)</name>
    <name type="common">Black stem rust fungus</name>
    <dbReference type="NCBI Taxonomy" id="418459"/>
    <lineage>
        <taxon>Eukaryota</taxon>
        <taxon>Fungi</taxon>
        <taxon>Dikarya</taxon>
        <taxon>Basidiomycota</taxon>
        <taxon>Pucciniomycotina</taxon>
        <taxon>Pucciniomycetes</taxon>
        <taxon>Pucciniales</taxon>
        <taxon>Pucciniaceae</taxon>
        <taxon>Puccinia</taxon>
    </lineage>
</organism>
<evidence type="ECO:0000256" key="1">
    <source>
        <dbReference type="SAM" id="MobiDB-lite"/>
    </source>
</evidence>
<dbReference type="VEuPathDB" id="FungiDB:PGTG_18713"/>
<sequence>MHNRYNFPVLAEWILMHKANCNCLQKKHGFMVMLCYDIRIRNNAFAFRVKKDGIRDSPYAIGGPTFGWDPHTGQRSTKPSSSTLMSTNNKAAISNAGTATTSLTPNQTKAEPLEVRGTKGEISIRTTVSPPEEEETISFRDGTGASGYPFGFRYPLTISAKSDIRIRWRIPADIRPKNDPQAAK</sequence>
<gene>
    <name evidence="2" type="ORF">PGTG_18713</name>
</gene>
<evidence type="ECO:0000313" key="2">
    <source>
        <dbReference type="EMBL" id="EFP92581.2"/>
    </source>
</evidence>
<evidence type="ECO:0000313" key="3">
    <source>
        <dbReference type="Proteomes" id="UP000008783"/>
    </source>
</evidence>
<reference key="1">
    <citation type="submission" date="2007-01" db="EMBL/GenBank/DDBJ databases">
        <title>The Genome Sequence of Puccinia graminis f. sp. tritici Strain CRL 75-36-700-3.</title>
        <authorList>
            <consortium name="The Broad Institute Genome Sequencing Platform"/>
            <person name="Birren B."/>
            <person name="Lander E."/>
            <person name="Galagan J."/>
            <person name="Nusbaum C."/>
            <person name="Devon K."/>
            <person name="Cuomo C."/>
            <person name="Jaffe D."/>
            <person name="Butler J."/>
            <person name="Alvarez P."/>
            <person name="Gnerre S."/>
            <person name="Grabherr M."/>
            <person name="Mauceli E."/>
            <person name="Brockman W."/>
            <person name="Young S."/>
            <person name="LaButti K."/>
            <person name="Sykes S."/>
            <person name="DeCaprio D."/>
            <person name="Crawford M."/>
            <person name="Koehrsen M."/>
            <person name="Engels R."/>
            <person name="Montgomery P."/>
            <person name="Pearson M."/>
            <person name="Howarth C."/>
            <person name="Larson L."/>
            <person name="White J."/>
            <person name="Zeng Q."/>
            <person name="Kodira C."/>
            <person name="Yandava C."/>
            <person name="Alvarado L."/>
            <person name="O'Leary S."/>
            <person name="Szabo L."/>
            <person name="Dean R."/>
            <person name="Schein J."/>
        </authorList>
    </citation>
    <scope>NUCLEOTIDE SEQUENCE</scope>
    <source>
        <strain>CRL 75-36-700-3</strain>
    </source>
</reference>
<dbReference type="OrthoDB" id="10331027at2759"/>
<dbReference type="KEGG" id="pgr:PGTG_18713"/>
<feature type="region of interest" description="Disordered" evidence="1">
    <location>
        <begin position="65"/>
        <end position="85"/>
    </location>
</feature>
<dbReference type="Proteomes" id="UP000008783">
    <property type="component" value="Unassembled WGS sequence"/>
</dbReference>
<keyword evidence="3" id="KW-1185">Reference proteome</keyword>
<dbReference type="AlphaFoldDB" id="E3L7Q6"/>
<dbReference type="HOGENOM" id="CLU_1468902_0_0_1"/>
<protein>
    <submittedName>
        <fullName evidence="2">Uncharacterized protein</fullName>
    </submittedName>
</protein>
<dbReference type="EMBL" id="DS178367">
    <property type="protein sequence ID" value="EFP92581.2"/>
    <property type="molecule type" value="Genomic_DNA"/>
</dbReference>
<accession>E3L7Q6</accession>
<dbReference type="GeneID" id="10538740"/>
<dbReference type="InParanoid" id="E3L7Q6"/>